<keyword evidence="3" id="KW-0732">Signal</keyword>
<keyword evidence="2" id="KW-0812">Transmembrane</keyword>
<dbReference type="Proteomes" id="UP000694888">
    <property type="component" value="Unplaced"/>
</dbReference>
<feature type="chain" id="PRO_5046060109" evidence="3">
    <location>
        <begin position="24"/>
        <end position="461"/>
    </location>
</feature>
<protein>
    <submittedName>
        <fullName evidence="5">Uncharacterized protein LOC101850582</fullName>
    </submittedName>
</protein>
<gene>
    <name evidence="5" type="primary">LOC101850582</name>
</gene>
<accession>A0ABM0JX69</accession>
<name>A0ABM0JX69_APLCA</name>
<evidence type="ECO:0000313" key="4">
    <source>
        <dbReference type="Proteomes" id="UP000694888"/>
    </source>
</evidence>
<feature type="region of interest" description="Disordered" evidence="1">
    <location>
        <begin position="434"/>
        <end position="461"/>
    </location>
</feature>
<proteinExistence type="predicted"/>
<evidence type="ECO:0000313" key="5">
    <source>
        <dbReference type="RefSeq" id="XP_005103670.1"/>
    </source>
</evidence>
<feature type="signal peptide" evidence="3">
    <location>
        <begin position="1"/>
        <end position="23"/>
    </location>
</feature>
<evidence type="ECO:0000256" key="1">
    <source>
        <dbReference type="SAM" id="MobiDB-lite"/>
    </source>
</evidence>
<keyword evidence="4" id="KW-1185">Reference proteome</keyword>
<feature type="compositionally biased region" description="Polar residues" evidence="1">
    <location>
        <begin position="434"/>
        <end position="443"/>
    </location>
</feature>
<sequence length="461" mass="50633">MNLVNGLIFACTLALSLVVVSVGQDLSQTQSHNFPVDLQQVTLGNVEDCGQFVDMKAQKKYSLTMNLTSSISICGTVPSSDGPMGFECQITFNYEDVFSRTGNRLCVDVQGIPSSFGNRTQLRLVVGDNLKTVNSSSLLKPKSEPYYVCASPTSKIISLSLLVRKSVPMCRTGLYGAPSITQTLVGNPVRMGTVTLREDVPSYDLLEEHCGQSYLIHGDHYFIKFDQSRFSLKQCQGNVTHALGYSKSQGCLQLQYLSQNYGCDVSISLGQKIGNWIRFTVPQGGRLRYPSLPLCGTFFHTEGDVLLTIKKNGSPCDGQFVIGVNFTEVEDGDNDKKDDGKDDLRHLYMAVFITLIAVCLLILGLTCVCCLRMRNKRARQAARRLRSRTSANASDNEGFQTTVPYDPSLSAVFWNPDNPGQVFGLPTYEEVIGQNSGVNPSSDGNKDDLPPTYESLYVSDS</sequence>
<dbReference type="RefSeq" id="XP_005103670.1">
    <property type="nucleotide sequence ID" value="XM_005103613.3"/>
</dbReference>
<evidence type="ECO:0000256" key="3">
    <source>
        <dbReference type="SAM" id="SignalP"/>
    </source>
</evidence>
<evidence type="ECO:0000256" key="2">
    <source>
        <dbReference type="SAM" id="Phobius"/>
    </source>
</evidence>
<keyword evidence="2" id="KW-1133">Transmembrane helix</keyword>
<keyword evidence="2" id="KW-0472">Membrane</keyword>
<dbReference type="GeneID" id="101850582"/>
<feature type="transmembrane region" description="Helical" evidence="2">
    <location>
        <begin position="347"/>
        <end position="371"/>
    </location>
</feature>
<organism evidence="4 5">
    <name type="scientific">Aplysia californica</name>
    <name type="common">California sea hare</name>
    <dbReference type="NCBI Taxonomy" id="6500"/>
    <lineage>
        <taxon>Eukaryota</taxon>
        <taxon>Metazoa</taxon>
        <taxon>Spiralia</taxon>
        <taxon>Lophotrochozoa</taxon>
        <taxon>Mollusca</taxon>
        <taxon>Gastropoda</taxon>
        <taxon>Heterobranchia</taxon>
        <taxon>Euthyneura</taxon>
        <taxon>Tectipleura</taxon>
        <taxon>Aplysiida</taxon>
        <taxon>Aplysioidea</taxon>
        <taxon>Aplysiidae</taxon>
        <taxon>Aplysia</taxon>
    </lineage>
</organism>
<reference evidence="5" key="1">
    <citation type="submission" date="2025-08" db="UniProtKB">
        <authorList>
            <consortium name="RefSeq"/>
        </authorList>
    </citation>
    <scope>IDENTIFICATION</scope>
</reference>